<proteinExistence type="predicted"/>
<comment type="caution">
    <text evidence="1">The sequence shown here is derived from an EMBL/GenBank/DDBJ whole genome shotgun (WGS) entry which is preliminary data.</text>
</comment>
<evidence type="ECO:0000313" key="2">
    <source>
        <dbReference type="Proteomes" id="UP001165064"/>
    </source>
</evidence>
<dbReference type="Proteomes" id="UP001165064">
    <property type="component" value="Unassembled WGS sequence"/>
</dbReference>
<sequence>MGDSASSGIHKRQSSANLNTGPDDLGFLSQVNTSLKRMGFERISESEEREESEEQEDYEVDRDNDDGYTESRSSSVFGSVRHDGDREVL</sequence>
<evidence type="ECO:0000313" key="1">
    <source>
        <dbReference type="EMBL" id="GME89081.1"/>
    </source>
</evidence>
<protein>
    <submittedName>
        <fullName evidence="1">Unnamed protein product</fullName>
    </submittedName>
</protein>
<keyword evidence="2" id="KW-1185">Reference proteome</keyword>
<accession>A0ACB5TIF5</accession>
<reference evidence="1" key="1">
    <citation type="submission" date="2023-04" db="EMBL/GenBank/DDBJ databases">
        <title>Ambrosiozyma monospora NBRC 10751.</title>
        <authorList>
            <person name="Ichikawa N."/>
            <person name="Sato H."/>
            <person name="Tonouchi N."/>
        </authorList>
    </citation>
    <scope>NUCLEOTIDE SEQUENCE</scope>
    <source>
        <strain evidence="1">NBRC 10751</strain>
    </source>
</reference>
<dbReference type="EMBL" id="BSXS01007509">
    <property type="protein sequence ID" value="GME89081.1"/>
    <property type="molecule type" value="Genomic_DNA"/>
</dbReference>
<organism evidence="1 2">
    <name type="scientific">Ambrosiozyma monospora</name>
    <name type="common">Yeast</name>
    <name type="synonym">Endomycopsis monosporus</name>
    <dbReference type="NCBI Taxonomy" id="43982"/>
    <lineage>
        <taxon>Eukaryota</taxon>
        <taxon>Fungi</taxon>
        <taxon>Dikarya</taxon>
        <taxon>Ascomycota</taxon>
        <taxon>Saccharomycotina</taxon>
        <taxon>Pichiomycetes</taxon>
        <taxon>Pichiales</taxon>
        <taxon>Pichiaceae</taxon>
        <taxon>Ambrosiozyma</taxon>
    </lineage>
</organism>
<name>A0ACB5TIF5_AMBMO</name>
<gene>
    <name evidence="1" type="ORF">Amon02_000843700</name>
</gene>